<dbReference type="Pfam" id="PF00535">
    <property type="entry name" value="Glycos_transf_2"/>
    <property type="match status" value="1"/>
</dbReference>
<sequence>MRISCSVVCYNNAPTQIAQVLQSVATSSIAVFVYVIDNSHDDRLAAVAKEFGAVYIHLPHNPGFGAAHNVAIRGALENGSTYHLVLNPDIHFSADVIQTLVDYMEQHSDVGLVMPGIRYPDGRQQHLCKLLPNPGDLLMRRFVPALYRRSGRLARYELHASGYDKIMEVPSLSGCFMLLRTRILGETAGFDERFFMYLEDLDLSRRIGQVARVVFFPYVTVVHDYAKGSYKSSRLLFYHIKSAILYFNKWGWFSDVERDAINKSTLKKISHQE</sequence>
<feature type="domain" description="Glycosyltransferase 2-like" evidence="1">
    <location>
        <begin position="7"/>
        <end position="122"/>
    </location>
</feature>
<evidence type="ECO:0000313" key="2">
    <source>
        <dbReference type="EMBL" id="MFC3110331.1"/>
    </source>
</evidence>
<evidence type="ECO:0000313" key="3">
    <source>
        <dbReference type="Proteomes" id="UP001595530"/>
    </source>
</evidence>
<evidence type="ECO:0000259" key="1">
    <source>
        <dbReference type="Pfam" id="PF00535"/>
    </source>
</evidence>
<dbReference type="PANTHER" id="PTHR43179">
    <property type="entry name" value="RHAMNOSYLTRANSFERASE WBBL"/>
    <property type="match status" value="1"/>
</dbReference>
<keyword evidence="2" id="KW-0328">Glycosyltransferase</keyword>
<dbReference type="InterPro" id="IPR001173">
    <property type="entry name" value="Glyco_trans_2-like"/>
</dbReference>
<keyword evidence="2" id="KW-0808">Transferase</keyword>
<keyword evidence="3" id="KW-1185">Reference proteome</keyword>
<gene>
    <name evidence="2" type="ORF">ACFOFO_20590</name>
</gene>
<dbReference type="Proteomes" id="UP001595530">
    <property type="component" value="Unassembled WGS sequence"/>
</dbReference>
<comment type="caution">
    <text evidence="2">The sequence shown here is derived from an EMBL/GenBank/DDBJ whole genome shotgun (WGS) entry which is preliminary data.</text>
</comment>
<dbReference type="Gene3D" id="3.90.550.10">
    <property type="entry name" value="Spore Coat Polysaccharide Biosynthesis Protein SpsA, Chain A"/>
    <property type="match status" value="1"/>
</dbReference>
<name>A0ABV7F7W6_9BURK</name>
<dbReference type="EC" id="2.4.-.-" evidence="2"/>
<dbReference type="EMBL" id="JBHRTP010000072">
    <property type="protein sequence ID" value="MFC3110331.1"/>
    <property type="molecule type" value="Genomic_DNA"/>
</dbReference>
<proteinExistence type="predicted"/>
<dbReference type="PANTHER" id="PTHR43179:SF10">
    <property type="entry name" value="GLYCOSYL TRANSFERASE"/>
    <property type="match status" value="1"/>
</dbReference>
<organism evidence="2 3">
    <name type="scientific">Undibacterium arcticum</name>
    <dbReference type="NCBI Taxonomy" id="1762892"/>
    <lineage>
        <taxon>Bacteria</taxon>
        <taxon>Pseudomonadati</taxon>
        <taxon>Pseudomonadota</taxon>
        <taxon>Betaproteobacteria</taxon>
        <taxon>Burkholderiales</taxon>
        <taxon>Oxalobacteraceae</taxon>
        <taxon>Undibacterium</taxon>
    </lineage>
</organism>
<dbReference type="GO" id="GO:0016757">
    <property type="term" value="F:glycosyltransferase activity"/>
    <property type="evidence" value="ECO:0007669"/>
    <property type="project" value="UniProtKB-KW"/>
</dbReference>
<reference evidence="3" key="1">
    <citation type="journal article" date="2019" name="Int. J. Syst. Evol. Microbiol.">
        <title>The Global Catalogue of Microorganisms (GCM) 10K type strain sequencing project: providing services to taxonomists for standard genome sequencing and annotation.</title>
        <authorList>
            <consortium name="The Broad Institute Genomics Platform"/>
            <consortium name="The Broad Institute Genome Sequencing Center for Infectious Disease"/>
            <person name="Wu L."/>
            <person name="Ma J."/>
        </authorList>
    </citation>
    <scope>NUCLEOTIDE SEQUENCE [LARGE SCALE GENOMIC DNA]</scope>
    <source>
        <strain evidence="3">KCTC 42986</strain>
    </source>
</reference>
<accession>A0ABV7F7W6</accession>
<dbReference type="InterPro" id="IPR029044">
    <property type="entry name" value="Nucleotide-diphossugar_trans"/>
</dbReference>
<protein>
    <submittedName>
        <fullName evidence="2">Glycosyltransferase</fullName>
        <ecNumber evidence="2">2.4.-.-</ecNumber>
    </submittedName>
</protein>
<dbReference type="SUPFAM" id="SSF53448">
    <property type="entry name" value="Nucleotide-diphospho-sugar transferases"/>
    <property type="match status" value="1"/>
</dbReference>
<dbReference type="RefSeq" id="WP_390326905.1">
    <property type="nucleotide sequence ID" value="NZ_JBHRTP010000072.1"/>
</dbReference>